<gene>
    <name evidence="4" type="ORF">AMORRO_LOCUS18383</name>
</gene>
<dbReference type="InterPro" id="IPR036875">
    <property type="entry name" value="Znf_CCHC_sf"/>
</dbReference>
<feature type="non-terminal residue" evidence="4">
    <location>
        <position position="97"/>
    </location>
</feature>
<accession>A0A9N9P1N1</accession>
<dbReference type="SUPFAM" id="SSF57756">
    <property type="entry name" value="Retrovirus zinc finger-like domains"/>
    <property type="match status" value="1"/>
</dbReference>
<dbReference type="Gene3D" id="2.40.70.10">
    <property type="entry name" value="Acid Proteases"/>
    <property type="match status" value="1"/>
</dbReference>
<dbReference type="GO" id="GO:0008270">
    <property type="term" value="F:zinc ion binding"/>
    <property type="evidence" value="ECO:0007669"/>
    <property type="project" value="UniProtKB-KW"/>
</dbReference>
<dbReference type="GO" id="GO:0003676">
    <property type="term" value="F:nucleic acid binding"/>
    <property type="evidence" value="ECO:0007669"/>
    <property type="project" value="InterPro"/>
</dbReference>
<dbReference type="Gene3D" id="4.10.60.10">
    <property type="entry name" value="Zinc finger, CCHC-type"/>
    <property type="match status" value="1"/>
</dbReference>
<dbReference type="OrthoDB" id="5600246at2759"/>
<proteinExistence type="predicted"/>
<dbReference type="InterPro" id="IPR001878">
    <property type="entry name" value="Znf_CCHC"/>
</dbReference>
<dbReference type="PROSITE" id="PS00141">
    <property type="entry name" value="ASP_PROTEASE"/>
    <property type="match status" value="1"/>
</dbReference>
<keyword evidence="2" id="KW-0863">Zinc-finger</keyword>
<dbReference type="GO" id="GO:0006508">
    <property type="term" value="P:proteolysis"/>
    <property type="evidence" value="ECO:0007669"/>
    <property type="project" value="InterPro"/>
</dbReference>
<keyword evidence="2" id="KW-0479">Metal-binding</keyword>
<dbReference type="InterPro" id="IPR001969">
    <property type="entry name" value="Aspartic_peptidase_AS"/>
</dbReference>
<sequence length="97" mass="11238">MELDRTETYKKPAITQKKQIKCYNCGKIGHYVRDCRSKKQDPKAKVTVIEEQPTTLDAEFIHIEENQEQLLRFNGKINGRPAWILLDSGASKNFVDK</sequence>
<keyword evidence="2" id="KW-0862">Zinc</keyword>
<evidence type="ECO:0000256" key="1">
    <source>
        <dbReference type="ARBA" id="ARBA00022750"/>
    </source>
</evidence>
<keyword evidence="1" id="KW-0064">Aspartyl protease</keyword>
<dbReference type="PROSITE" id="PS50158">
    <property type="entry name" value="ZF_CCHC"/>
    <property type="match status" value="1"/>
</dbReference>
<comment type="caution">
    <text evidence="4">The sequence shown here is derived from an EMBL/GenBank/DDBJ whole genome shotgun (WGS) entry which is preliminary data.</text>
</comment>
<protein>
    <submittedName>
        <fullName evidence="4">13773_t:CDS:1</fullName>
    </submittedName>
</protein>
<dbReference type="AlphaFoldDB" id="A0A9N9P1N1"/>
<feature type="domain" description="CCHC-type" evidence="3">
    <location>
        <begin position="21"/>
        <end position="37"/>
    </location>
</feature>
<keyword evidence="5" id="KW-1185">Reference proteome</keyword>
<dbReference type="EMBL" id="CAJVPV010064415">
    <property type="protein sequence ID" value="CAG8793889.1"/>
    <property type="molecule type" value="Genomic_DNA"/>
</dbReference>
<evidence type="ECO:0000259" key="3">
    <source>
        <dbReference type="PROSITE" id="PS50158"/>
    </source>
</evidence>
<evidence type="ECO:0000313" key="5">
    <source>
        <dbReference type="Proteomes" id="UP000789342"/>
    </source>
</evidence>
<evidence type="ECO:0000313" key="4">
    <source>
        <dbReference type="EMBL" id="CAG8793889.1"/>
    </source>
</evidence>
<keyword evidence="1" id="KW-0378">Hydrolase</keyword>
<dbReference type="Pfam" id="PF00098">
    <property type="entry name" value="zf-CCHC"/>
    <property type="match status" value="1"/>
</dbReference>
<name>A0A9N9P1N1_9GLOM</name>
<evidence type="ECO:0000256" key="2">
    <source>
        <dbReference type="PROSITE-ProRule" id="PRU00047"/>
    </source>
</evidence>
<dbReference type="Proteomes" id="UP000789342">
    <property type="component" value="Unassembled WGS sequence"/>
</dbReference>
<dbReference type="SMART" id="SM00343">
    <property type="entry name" value="ZnF_C2HC"/>
    <property type="match status" value="1"/>
</dbReference>
<dbReference type="InterPro" id="IPR021109">
    <property type="entry name" value="Peptidase_aspartic_dom_sf"/>
</dbReference>
<organism evidence="4 5">
    <name type="scientific">Acaulospora morrowiae</name>
    <dbReference type="NCBI Taxonomy" id="94023"/>
    <lineage>
        <taxon>Eukaryota</taxon>
        <taxon>Fungi</taxon>
        <taxon>Fungi incertae sedis</taxon>
        <taxon>Mucoromycota</taxon>
        <taxon>Glomeromycotina</taxon>
        <taxon>Glomeromycetes</taxon>
        <taxon>Diversisporales</taxon>
        <taxon>Acaulosporaceae</taxon>
        <taxon>Acaulospora</taxon>
    </lineage>
</organism>
<dbReference type="GO" id="GO:0004190">
    <property type="term" value="F:aspartic-type endopeptidase activity"/>
    <property type="evidence" value="ECO:0007669"/>
    <property type="project" value="UniProtKB-KW"/>
</dbReference>
<keyword evidence="1" id="KW-0645">Protease</keyword>
<reference evidence="4" key="1">
    <citation type="submission" date="2021-06" db="EMBL/GenBank/DDBJ databases">
        <authorList>
            <person name="Kallberg Y."/>
            <person name="Tangrot J."/>
            <person name="Rosling A."/>
        </authorList>
    </citation>
    <scope>NUCLEOTIDE SEQUENCE</scope>
    <source>
        <strain evidence="4">CL551</strain>
    </source>
</reference>